<feature type="region of interest" description="Disordered" evidence="5">
    <location>
        <begin position="395"/>
        <end position="430"/>
    </location>
</feature>
<dbReference type="EMBL" id="FNGS01000001">
    <property type="protein sequence ID" value="SDL12815.1"/>
    <property type="molecule type" value="Genomic_DNA"/>
</dbReference>
<reference evidence="8 9" key="1">
    <citation type="submission" date="2016-10" db="EMBL/GenBank/DDBJ databases">
        <authorList>
            <person name="de Groot N.N."/>
        </authorList>
    </citation>
    <scope>NUCLEOTIDE SEQUENCE [LARGE SCALE GENOMIC DNA]</scope>
    <source>
        <strain evidence="8 9">DSM 21668</strain>
    </source>
</reference>
<keyword evidence="6" id="KW-0732">Signal</keyword>
<name>A0A1G9HIV1_9BACT</name>
<gene>
    <name evidence="8" type="ORF">SAMN04488090_0079</name>
</gene>
<dbReference type="PROSITE" id="PS51123">
    <property type="entry name" value="OMPA_2"/>
    <property type="match status" value="1"/>
</dbReference>
<feature type="compositionally biased region" description="Basic and acidic residues" evidence="5">
    <location>
        <begin position="395"/>
        <end position="407"/>
    </location>
</feature>
<dbReference type="OrthoDB" id="9800869at2"/>
<proteinExistence type="predicted"/>
<feature type="domain" description="OmpA-like" evidence="7">
    <location>
        <begin position="315"/>
        <end position="430"/>
    </location>
</feature>
<keyword evidence="3" id="KW-0998">Cell outer membrane</keyword>
<evidence type="ECO:0000259" key="7">
    <source>
        <dbReference type="PROSITE" id="PS51123"/>
    </source>
</evidence>
<evidence type="ECO:0000256" key="4">
    <source>
        <dbReference type="PROSITE-ProRule" id="PRU00473"/>
    </source>
</evidence>
<dbReference type="Pfam" id="PF00691">
    <property type="entry name" value="OmpA"/>
    <property type="match status" value="1"/>
</dbReference>
<dbReference type="AlphaFoldDB" id="A0A1G9HIV1"/>
<dbReference type="InterPro" id="IPR006664">
    <property type="entry name" value="OMP_bac"/>
</dbReference>
<evidence type="ECO:0000256" key="6">
    <source>
        <dbReference type="SAM" id="SignalP"/>
    </source>
</evidence>
<protein>
    <submittedName>
        <fullName evidence="8">OmpA family protein</fullName>
    </submittedName>
</protein>
<evidence type="ECO:0000256" key="3">
    <source>
        <dbReference type="ARBA" id="ARBA00023237"/>
    </source>
</evidence>
<evidence type="ECO:0000256" key="5">
    <source>
        <dbReference type="SAM" id="MobiDB-lite"/>
    </source>
</evidence>
<accession>A0A1G9HIV1</accession>
<dbReference type="Gene3D" id="3.30.1330.60">
    <property type="entry name" value="OmpA-like domain"/>
    <property type="match status" value="1"/>
</dbReference>
<dbReference type="PRINTS" id="PR01021">
    <property type="entry name" value="OMPADOMAIN"/>
</dbReference>
<dbReference type="InterPro" id="IPR006665">
    <property type="entry name" value="OmpA-like"/>
</dbReference>
<feature type="region of interest" description="Disordered" evidence="5">
    <location>
        <begin position="36"/>
        <end position="81"/>
    </location>
</feature>
<evidence type="ECO:0000256" key="1">
    <source>
        <dbReference type="ARBA" id="ARBA00004442"/>
    </source>
</evidence>
<organism evidence="8 9">
    <name type="scientific">Siphonobacter aquaeclarae</name>
    <dbReference type="NCBI Taxonomy" id="563176"/>
    <lineage>
        <taxon>Bacteria</taxon>
        <taxon>Pseudomonadati</taxon>
        <taxon>Bacteroidota</taxon>
        <taxon>Cytophagia</taxon>
        <taxon>Cytophagales</taxon>
        <taxon>Cytophagaceae</taxon>
        <taxon>Siphonobacter</taxon>
    </lineage>
</organism>
<evidence type="ECO:0000313" key="9">
    <source>
        <dbReference type="Proteomes" id="UP000198901"/>
    </source>
</evidence>
<evidence type="ECO:0000256" key="2">
    <source>
        <dbReference type="ARBA" id="ARBA00023136"/>
    </source>
</evidence>
<evidence type="ECO:0000313" key="8">
    <source>
        <dbReference type="EMBL" id="SDL12815.1"/>
    </source>
</evidence>
<keyword evidence="2 4" id="KW-0472">Membrane</keyword>
<dbReference type="CDD" id="cd07185">
    <property type="entry name" value="OmpA_C-like"/>
    <property type="match status" value="1"/>
</dbReference>
<feature type="chain" id="PRO_5011741749" evidence="6">
    <location>
        <begin position="20"/>
        <end position="430"/>
    </location>
</feature>
<dbReference type="InterPro" id="IPR036737">
    <property type="entry name" value="OmpA-like_sf"/>
</dbReference>
<dbReference type="InterPro" id="IPR050330">
    <property type="entry name" value="Bact_OuterMem_StrucFunc"/>
</dbReference>
<dbReference type="PANTHER" id="PTHR30329">
    <property type="entry name" value="STATOR ELEMENT OF FLAGELLAR MOTOR COMPLEX"/>
    <property type="match status" value="1"/>
</dbReference>
<comment type="subcellular location">
    <subcellularLocation>
        <location evidence="1">Cell outer membrane</location>
    </subcellularLocation>
</comment>
<dbReference type="RefSeq" id="WP_143010970.1">
    <property type="nucleotide sequence ID" value="NZ_FNGS01000001.1"/>
</dbReference>
<dbReference type="SUPFAM" id="SSF103088">
    <property type="entry name" value="OmpA-like"/>
    <property type="match status" value="1"/>
</dbReference>
<sequence length="430" mass="46945">MKKFILFTTLSLGVLPSQAQIFDRIRNKVQQKVNEKIDETIDQTTRKKKKDAPAETPPADGPVASKPGETPAAPGTASSGPVAPVSITSYSRFDFIPGDKIIIQEDFAQDAVGDFPDQWNTRSGAEVVTVSNRPGKWLRLSQDGVFYPEYLKEDLPENFTLTADIMATNGISNIGKLTLTLFQAKTTDEKFEWGDDDATSSTPNFKLHLIPKSSGGGDMDYSSNVIGSQHRGGLPQFNVPVKNHVRLSLWRQKQRVRVYLDSTKVLDLPRALDAGALLNSLAFSAYAPDFDKKDGAFFVGNIQLAVGAPDTRNKLITEGKFSTRGITFGVNSAEIRPESFGTLQDIANVLKENASVRVKVVGHTDSDGADAANLDLSKRRAESVRETLATVFGIPKERIEADGKGESEPTDSNDTPAGKANNRRVEFIRL</sequence>
<dbReference type="Proteomes" id="UP000198901">
    <property type="component" value="Unassembled WGS sequence"/>
</dbReference>
<dbReference type="PANTHER" id="PTHR30329:SF21">
    <property type="entry name" value="LIPOPROTEIN YIAD-RELATED"/>
    <property type="match status" value="1"/>
</dbReference>
<dbReference type="GO" id="GO:0009279">
    <property type="term" value="C:cell outer membrane"/>
    <property type="evidence" value="ECO:0007669"/>
    <property type="project" value="UniProtKB-SubCell"/>
</dbReference>
<keyword evidence="9" id="KW-1185">Reference proteome</keyword>
<feature type="signal peptide" evidence="6">
    <location>
        <begin position="1"/>
        <end position="19"/>
    </location>
</feature>
<dbReference type="STRING" id="563176.SAMN04488090_0079"/>